<dbReference type="AlphaFoldDB" id="A0A9P1E8U5"/>
<accession>A0A9P1E8U5</accession>
<evidence type="ECO:0000256" key="4">
    <source>
        <dbReference type="ARBA" id="ARBA00022723"/>
    </source>
</evidence>
<evidence type="ECO:0000256" key="5">
    <source>
        <dbReference type="ARBA" id="ARBA00023002"/>
    </source>
</evidence>
<evidence type="ECO:0000256" key="8">
    <source>
        <dbReference type="RuleBase" id="RU003682"/>
    </source>
</evidence>
<dbReference type="FunFam" id="2.60.120.330:FF:000012">
    <property type="entry name" value="Gibberellin 20 oxidase 1"/>
    <property type="match status" value="1"/>
</dbReference>
<dbReference type="InterPro" id="IPR044861">
    <property type="entry name" value="IPNS-like_FE2OG_OXY"/>
</dbReference>
<comment type="pathway">
    <text evidence="1">Phenylpropanoid metabolism.</text>
</comment>
<evidence type="ECO:0000256" key="1">
    <source>
        <dbReference type="ARBA" id="ARBA00004918"/>
    </source>
</evidence>
<dbReference type="SUPFAM" id="SSF51197">
    <property type="entry name" value="Clavaminate synthase-like"/>
    <property type="match status" value="1"/>
</dbReference>
<evidence type="ECO:0000256" key="9">
    <source>
        <dbReference type="SAM" id="MobiDB-lite"/>
    </source>
</evidence>
<dbReference type="Pfam" id="PF14226">
    <property type="entry name" value="DIOX_N"/>
    <property type="match status" value="1"/>
</dbReference>
<feature type="domain" description="Fe2OG dioxygenase" evidence="10">
    <location>
        <begin position="229"/>
        <end position="330"/>
    </location>
</feature>
<evidence type="ECO:0000259" key="10">
    <source>
        <dbReference type="PROSITE" id="PS51471"/>
    </source>
</evidence>
<evidence type="ECO:0000313" key="12">
    <source>
        <dbReference type="Proteomes" id="UP001152484"/>
    </source>
</evidence>
<dbReference type="GO" id="GO:0016706">
    <property type="term" value="F:2-oxoglutarate-dependent dioxygenase activity"/>
    <property type="evidence" value="ECO:0007669"/>
    <property type="project" value="UniProtKB-ARBA"/>
</dbReference>
<protein>
    <recommendedName>
        <fullName evidence="3">feruloyl-CoA 6-hydroxylase</fullName>
        <ecNumber evidence="3">1.14.11.61</ecNumber>
    </recommendedName>
</protein>
<dbReference type="OrthoDB" id="288590at2759"/>
<evidence type="ECO:0000256" key="7">
    <source>
        <dbReference type="ARBA" id="ARBA00048503"/>
    </source>
</evidence>
<evidence type="ECO:0000313" key="11">
    <source>
        <dbReference type="EMBL" id="CAH9088130.1"/>
    </source>
</evidence>
<comment type="catalytic activity">
    <reaction evidence="7">
        <text>(E)-feruloyl-CoA + 2-oxoglutarate + O2 = (E)-6-hydroxyferuloyl-CoA + succinate + CO2</text>
        <dbReference type="Rhea" id="RHEA:57856"/>
        <dbReference type="ChEBI" id="CHEBI:15379"/>
        <dbReference type="ChEBI" id="CHEBI:16526"/>
        <dbReference type="ChEBI" id="CHEBI:16810"/>
        <dbReference type="ChEBI" id="CHEBI:30031"/>
        <dbReference type="ChEBI" id="CHEBI:87305"/>
        <dbReference type="ChEBI" id="CHEBI:142390"/>
        <dbReference type="EC" id="1.14.11.61"/>
    </reaction>
</comment>
<name>A0A9P1E8U5_CUSEU</name>
<feature type="region of interest" description="Disordered" evidence="9">
    <location>
        <begin position="1"/>
        <end position="24"/>
    </location>
</feature>
<gene>
    <name evidence="11" type="ORF">CEURO_LOCUS10365</name>
</gene>
<keyword evidence="4 8" id="KW-0479">Metal-binding</keyword>
<dbReference type="EC" id="1.14.11.61" evidence="3"/>
<dbReference type="PANTHER" id="PTHR10209">
    <property type="entry name" value="OXIDOREDUCTASE, 2OG-FE II OXYGENASE FAMILY PROTEIN"/>
    <property type="match status" value="1"/>
</dbReference>
<reference evidence="11" key="1">
    <citation type="submission" date="2022-07" db="EMBL/GenBank/DDBJ databases">
        <authorList>
            <person name="Macas J."/>
            <person name="Novak P."/>
            <person name="Neumann P."/>
        </authorList>
    </citation>
    <scope>NUCLEOTIDE SEQUENCE</scope>
</reference>
<dbReference type="PANTHER" id="PTHR10209:SF885">
    <property type="entry name" value="2OG-FE(II) OXYGENASE FAMILY, PUTATIVE (AFU_ORTHOLOGUE AFUA_2G00750)-RELATED"/>
    <property type="match status" value="1"/>
</dbReference>
<evidence type="ECO:0000256" key="6">
    <source>
        <dbReference type="ARBA" id="ARBA00023004"/>
    </source>
</evidence>
<proteinExistence type="inferred from homology"/>
<organism evidence="11 12">
    <name type="scientific">Cuscuta europaea</name>
    <name type="common">European dodder</name>
    <dbReference type="NCBI Taxonomy" id="41803"/>
    <lineage>
        <taxon>Eukaryota</taxon>
        <taxon>Viridiplantae</taxon>
        <taxon>Streptophyta</taxon>
        <taxon>Embryophyta</taxon>
        <taxon>Tracheophyta</taxon>
        <taxon>Spermatophyta</taxon>
        <taxon>Magnoliopsida</taxon>
        <taxon>eudicotyledons</taxon>
        <taxon>Gunneridae</taxon>
        <taxon>Pentapetalae</taxon>
        <taxon>asterids</taxon>
        <taxon>lamiids</taxon>
        <taxon>Solanales</taxon>
        <taxon>Convolvulaceae</taxon>
        <taxon>Cuscuteae</taxon>
        <taxon>Cuscuta</taxon>
        <taxon>Cuscuta subgen. Cuscuta</taxon>
    </lineage>
</organism>
<evidence type="ECO:0000256" key="3">
    <source>
        <dbReference type="ARBA" id="ARBA00012885"/>
    </source>
</evidence>
<dbReference type="InterPro" id="IPR005123">
    <property type="entry name" value="Oxoglu/Fe-dep_dioxygenase_dom"/>
</dbReference>
<dbReference type="InterPro" id="IPR026992">
    <property type="entry name" value="DIOX_N"/>
</dbReference>
<dbReference type="Proteomes" id="UP001152484">
    <property type="component" value="Unassembled WGS sequence"/>
</dbReference>
<dbReference type="PRINTS" id="PR00682">
    <property type="entry name" value="IPNSYNTHASE"/>
</dbReference>
<evidence type="ECO:0000256" key="2">
    <source>
        <dbReference type="ARBA" id="ARBA00008056"/>
    </source>
</evidence>
<dbReference type="InterPro" id="IPR027443">
    <property type="entry name" value="IPNS-like_sf"/>
</dbReference>
<comment type="caution">
    <text evidence="11">The sequence shown here is derived from an EMBL/GenBank/DDBJ whole genome shotgun (WGS) entry which is preliminary data.</text>
</comment>
<sequence length="385" mass="44051">MEPGMISEKTTVAPHHLPPAGKMFSAPKPSVWEDMERNGFVQPVENRPKLSEAEAEGIPLIDLSLNSETDEVVSQIGNACRVWGFFQVVNHGVDQEKLREMMEVARRFFGELSREEKREVRRDEENVHGYHDAEHTVNVRDWKEVFEFAVDTPYLLPRPPRPNSHSGAASAHQVTQVYNLWPKRPPQMRRICEEYSKEMEKLGFKLMRLIAVSLGLPAHTFEGFYKTPTTSTVMLTHYPQCPFPDLALGVGPHADSGALTILYQDQVGGLEVKRKSDGQWVRVKPIPDAYIINLGSLMQVWANEKYESVEHRVVVNSEKERFSIPFFFNPGHDTMVKPLQGLISDENPARYRAYNWGMFDASRKLSNFKKLGFKNVQIHDFKISN</sequence>
<dbReference type="PROSITE" id="PS51471">
    <property type="entry name" value="FE2OG_OXY"/>
    <property type="match status" value="1"/>
</dbReference>
<comment type="similarity">
    <text evidence="2 8">Belongs to the iron/ascorbate-dependent oxidoreductase family.</text>
</comment>
<keyword evidence="6 8" id="KW-0408">Iron</keyword>
<dbReference type="GO" id="GO:0009805">
    <property type="term" value="P:coumarin biosynthetic process"/>
    <property type="evidence" value="ECO:0007669"/>
    <property type="project" value="UniProtKB-ARBA"/>
</dbReference>
<dbReference type="GO" id="GO:0002238">
    <property type="term" value="P:response to molecule of fungal origin"/>
    <property type="evidence" value="ECO:0007669"/>
    <property type="project" value="UniProtKB-ARBA"/>
</dbReference>
<keyword evidence="5 8" id="KW-0560">Oxidoreductase</keyword>
<dbReference type="Gene3D" id="2.60.120.330">
    <property type="entry name" value="B-lactam Antibiotic, Isopenicillin N Synthase, Chain"/>
    <property type="match status" value="1"/>
</dbReference>
<keyword evidence="12" id="KW-1185">Reference proteome</keyword>
<dbReference type="GO" id="GO:0046872">
    <property type="term" value="F:metal ion binding"/>
    <property type="evidence" value="ECO:0007669"/>
    <property type="project" value="UniProtKB-KW"/>
</dbReference>
<dbReference type="EMBL" id="CAMAPE010000019">
    <property type="protein sequence ID" value="CAH9088130.1"/>
    <property type="molecule type" value="Genomic_DNA"/>
</dbReference>
<dbReference type="Pfam" id="PF03171">
    <property type="entry name" value="2OG-FeII_Oxy"/>
    <property type="match status" value="1"/>
</dbReference>